<evidence type="ECO:0000313" key="2">
    <source>
        <dbReference type="Proteomes" id="UP000606044"/>
    </source>
</evidence>
<dbReference type="AlphaFoldDB" id="A0A917BU64"/>
<proteinExistence type="predicted"/>
<dbReference type="Proteomes" id="UP000606044">
    <property type="component" value="Unassembled WGS sequence"/>
</dbReference>
<reference evidence="1" key="1">
    <citation type="journal article" date="2014" name="Int. J. Syst. Evol. Microbiol.">
        <title>Complete genome sequence of Corynebacterium casei LMG S-19264T (=DSM 44701T), isolated from a smear-ripened cheese.</title>
        <authorList>
            <consortium name="US DOE Joint Genome Institute (JGI-PGF)"/>
            <person name="Walter F."/>
            <person name="Albersmeier A."/>
            <person name="Kalinowski J."/>
            <person name="Ruckert C."/>
        </authorList>
    </citation>
    <scope>NUCLEOTIDE SEQUENCE</scope>
    <source>
        <strain evidence="1">CCM 7897</strain>
    </source>
</reference>
<protein>
    <submittedName>
        <fullName evidence="1">Uncharacterized protein</fullName>
    </submittedName>
</protein>
<gene>
    <name evidence="1" type="ORF">GCM10007301_15790</name>
</gene>
<accession>A0A917BU64</accession>
<reference evidence="1" key="2">
    <citation type="submission" date="2020-09" db="EMBL/GenBank/DDBJ databases">
        <authorList>
            <person name="Sun Q."/>
            <person name="Sedlacek I."/>
        </authorList>
    </citation>
    <scope>NUCLEOTIDE SEQUENCE</scope>
    <source>
        <strain evidence="1">CCM 7897</strain>
    </source>
</reference>
<keyword evidence="2" id="KW-1185">Reference proteome</keyword>
<dbReference type="EMBL" id="BMCT01000001">
    <property type="protein sequence ID" value="GGF56929.1"/>
    <property type="molecule type" value="Genomic_DNA"/>
</dbReference>
<name>A0A917BU64_9HYPH</name>
<sequence length="87" mass="9438">MELNWQRPLSRPIPISASASLITLRDGADFLLSQFGRHHATGAQAYTLERLSMAAASGSLSDISVATLQLRAFLTAHQLTEPIRAYG</sequence>
<comment type="caution">
    <text evidence="1">The sequence shown here is derived from an EMBL/GenBank/DDBJ whole genome shotgun (WGS) entry which is preliminary data.</text>
</comment>
<organism evidence="1 2">
    <name type="scientific">Azorhizobium oxalatiphilum</name>
    <dbReference type="NCBI Taxonomy" id="980631"/>
    <lineage>
        <taxon>Bacteria</taxon>
        <taxon>Pseudomonadati</taxon>
        <taxon>Pseudomonadota</taxon>
        <taxon>Alphaproteobacteria</taxon>
        <taxon>Hyphomicrobiales</taxon>
        <taxon>Xanthobacteraceae</taxon>
        <taxon>Azorhizobium</taxon>
    </lineage>
</organism>
<evidence type="ECO:0000313" key="1">
    <source>
        <dbReference type="EMBL" id="GGF56929.1"/>
    </source>
</evidence>